<sequence>MVRLSLCQIHKSCVMSKDVGDASNLQHLQAGAAPISLSIIQRLVPSSVIMREYPARTSSLRNNYSSEMPVHMPELMATIRRYDTGYETIIEDPSEESKFAELMADLTFDNADVITRRDYEYVVYDDIDIINKYEVIRDMASSTSSTIVDSDEDDDSYEFTDSFEEIPAIATEATNNKTDATDSVSSLDEFEDAMDGFELPESIEEPDSISGVVAIDDLDTDDNSSEAAKSFEEIITTQVEPALEIPVTGSHSPLCGLYVTSGAEEPFPSFDNQLAYEDFAEKHEFEKNLQKVCREHSVEKGCEFIFNYF</sequence>
<gene>
    <name evidence="1" type="ORF">PVAG01_06139</name>
</gene>
<protein>
    <submittedName>
        <fullName evidence="1">Uncharacterized protein</fullName>
    </submittedName>
</protein>
<dbReference type="EMBL" id="JBFCZG010000005">
    <property type="protein sequence ID" value="KAL3421983.1"/>
    <property type="molecule type" value="Genomic_DNA"/>
</dbReference>
<proteinExistence type="predicted"/>
<keyword evidence="2" id="KW-1185">Reference proteome</keyword>
<reference evidence="1 2" key="1">
    <citation type="submission" date="2024-06" db="EMBL/GenBank/DDBJ databases">
        <title>Complete genome of Phlyctema vagabunda strain 19-DSS-EL-015.</title>
        <authorList>
            <person name="Fiorenzani C."/>
        </authorList>
    </citation>
    <scope>NUCLEOTIDE SEQUENCE [LARGE SCALE GENOMIC DNA]</scope>
    <source>
        <strain evidence="1 2">19-DSS-EL-015</strain>
    </source>
</reference>
<evidence type="ECO:0000313" key="1">
    <source>
        <dbReference type="EMBL" id="KAL3421983.1"/>
    </source>
</evidence>
<accession>A0ABR4PF85</accession>
<dbReference type="Proteomes" id="UP001629113">
    <property type="component" value="Unassembled WGS sequence"/>
</dbReference>
<evidence type="ECO:0000313" key="2">
    <source>
        <dbReference type="Proteomes" id="UP001629113"/>
    </source>
</evidence>
<name>A0ABR4PF85_9HELO</name>
<organism evidence="1 2">
    <name type="scientific">Phlyctema vagabunda</name>
    <dbReference type="NCBI Taxonomy" id="108571"/>
    <lineage>
        <taxon>Eukaryota</taxon>
        <taxon>Fungi</taxon>
        <taxon>Dikarya</taxon>
        <taxon>Ascomycota</taxon>
        <taxon>Pezizomycotina</taxon>
        <taxon>Leotiomycetes</taxon>
        <taxon>Helotiales</taxon>
        <taxon>Dermateaceae</taxon>
        <taxon>Phlyctema</taxon>
    </lineage>
</organism>
<comment type="caution">
    <text evidence="1">The sequence shown here is derived from an EMBL/GenBank/DDBJ whole genome shotgun (WGS) entry which is preliminary data.</text>
</comment>